<dbReference type="Proteomes" id="UP000181951">
    <property type="component" value="Unassembled WGS sequence"/>
</dbReference>
<dbReference type="EMBL" id="FODD01000009">
    <property type="protein sequence ID" value="SEN75037.1"/>
    <property type="molecule type" value="Genomic_DNA"/>
</dbReference>
<evidence type="ECO:0000313" key="2">
    <source>
        <dbReference type="EMBL" id="SEN75037.1"/>
    </source>
</evidence>
<keyword evidence="3" id="KW-1185">Reference proteome</keyword>
<evidence type="ECO:0008006" key="4">
    <source>
        <dbReference type="Google" id="ProtNLM"/>
    </source>
</evidence>
<evidence type="ECO:0000313" key="3">
    <source>
        <dbReference type="Proteomes" id="UP000181951"/>
    </source>
</evidence>
<dbReference type="OrthoDB" id="9833695at2"/>
<organism evidence="2 3">
    <name type="scientific">Actinacidiphila rubida</name>
    <dbReference type="NCBI Taxonomy" id="310780"/>
    <lineage>
        <taxon>Bacteria</taxon>
        <taxon>Bacillati</taxon>
        <taxon>Actinomycetota</taxon>
        <taxon>Actinomycetes</taxon>
        <taxon>Kitasatosporales</taxon>
        <taxon>Streptomycetaceae</taxon>
        <taxon>Actinacidiphila</taxon>
    </lineage>
</organism>
<gene>
    <name evidence="2" type="ORF">SAMN05216267_1009137</name>
</gene>
<protein>
    <recommendedName>
        <fullName evidence="4">Pectate lyase superfamily protein domain-containing protein</fullName>
    </recommendedName>
</protein>
<accession>A0A1H8J496</accession>
<dbReference type="RefSeq" id="WP_143080525.1">
    <property type="nucleotide sequence ID" value="NZ_FODD01000009.1"/>
</dbReference>
<name>A0A1H8J496_9ACTN</name>
<sequence>MSSFSATAPATAFPRTAVAGAQAPPEPDFGPRVRVFAPGTPAAEVRAALDAAATGPAGEHQAFLFRPGRYRVDARLGARTWVAGLGLSPHEVTVEGALRASGGRGPEDGDAVAAELRPPVENLTLVPSAGVPAGGVVASRGKPFLYVDGAGAYRVFLPALRGGAVPGGGGPAHGWSVPLDRFFVARPGDSVRTLNRALAQGRHLLLTPGVYRLADTVRVKWAGTVVLGLGLAVLAPVGATVPMTVSDARGVRIAGLLFDAGPVTSPVLLELGRSGGGRSDPRAPASVQDVFFRIGGADTHRSTDAGRPPEGAQASRSGSEPAGGRAATALVVNSDHVQLDRVWAWRAGQGTGAGWAAGGPGRGGCPADPPGRPGVRFHDLPAVARDGAGTQAHAIDGTGGAAQGAATVAG</sequence>
<dbReference type="AlphaFoldDB" id="A0A1H8J496"/>
<reference evidence="2 3" key="1">
    <citation type="submission" date="2016-10" db="EMBL/GenBank/DDBJ databases">
        <authorList>
            <person name="de Groot N.N."/>
        </authorList>
    </citation>
    <scope>NUCLEOTIDE SEQUENCE [LARGE SCALE GENOMIC DNA]</scope>
    <source>
        <strain evidence="2 3">CGMCC 4.2026</strain>
    </source>
</reference>
<dbReference type="STRING" id="310780.SAMN05216267_1009137"/>
<proteinExistence type="predicted"/>
<evidence type="ECO:0000256" key="1">
    <source>
        <dbReference type="SAM" id="MobiDB-lite"/>
    </source>
</evidence>
<feature type="region of interest" description="Disordered" evidence="1">
    <location>
        <begin position="298"/>
        <end position="325"/>
    </location>
</feature>